<dbReference type="RefSeq" id="WP_135782453.1">
    <property type="nucleotide sequence ID" value="NZ_MRXY01000007.1"/>
</dbReference>
<organism evidence="3 4">
    <name type="scientific">Streptococcus rubneri</name>
    <dbReference type="NCBI Taxonomy" id="1234680"/>
    <lineage>
        <taxon>Bacteria</taxon>
        <taxon>Bacillati</taxon>
        <taxon>Bacillota</taxon>
        <taxon>Bacilli</taxon>
        <taxon>Lactobacillales</taxon>
        <taxon>Streptococcaceae</taxon>
        <taxon>Streptococcus</taxon>
    </lineage>
</organism>
<comment type="caution">
    <text evidence="3">The sequence shown here is derived from an EMBL/GenBank/DDBJ whole genome shotgun (WGS) entry which is preliminary data.</text>
</comment>
<dbReference type="InterPro" id="IPR017969">
    <property type="entry name" value="Heavy-metal-associated_CS"/>
</dbReference>
<accession>A0A4Z1DYZ3</accession>
<dbReference type="InterPro" id="IPR036163">
    <property type="entry name" value="HMA_dom_sf"/>
</dbReference>
<evidence type="ECO:0000256" key="1">
    <source>
        <dbReference type="ARBA" id="ARBA00022723"/>
    </source>
</evidence>
<keyword evidence="4" id="KW-1185">Reference proteome</keyword>
<proteinExistence type="predicted"/>
<protein>
    <submittedName>
        <fullName evidence="3">Heavy-metal-associated domain-containing protein</fullName>
    </submittedName>
</protein>
<dbReference type="PROSITE" id="PS01047">
    <property type="entry name" value="HMA_1"/>
    <property type="match status" value="1"/>
</dbReference>
<dbReference type="GO" id="GO:0046872">
    <property type="term" value="F:metal ion binding"/>
    <property type="evidence" value="ECO:0007669"/>
    <property type="project" value="UniProtKB-KW"/>
</dbReference>
<dbReference type="AlphaFoldDB" id="A0A4Z1DYZ3"/>
<gene>
    <name evidence="3" type="ORF">E5S68_04065</name>
</gene>
<dbReference type="CDD" id="cd00371">
    <property type="entry name" value="HMA"/>
    <property type="match status" value="1"/>
</dbReference>
<evidence type="ECO:0000313" key="3">
    <source>
        <dbReference type="EMBL" id="TGN92124.1"/>
    </source>
</evidence>
<feature type="domain" description="HMA" evidence="2">
    <location>
        <begin position="1"/>
        <end position="68"/>
    </location>
</feature>
<name>A0A4Z1DYZ3_9STRE</name>
<dbReference type="Gene3D" id="3.30.70.100">
    <property type="match status" value="1"/>
</dbReference>
<dbReference type="OrthoDB" id="9813965at2"/>
<evidence type="ECO:0000259" key="2">
    <source>
        <dbReference type="PROSITE" id="PS50846"/>
    </source>
</evidence>
<dbReference type="SUPFAM" id="SSF55008">
    <property type="entry name" value="HMA, heavy metal-associated domain"/>
    <property type="match status" value="1"/>
</dbReference>
<dbReference type="InterPro" id="IPR006121">
    <property type="entry name" value="HMA_dom"/>
</dbReference>
<keyword evidence="1" id="KW-0479">Metal-binding</keyword>
<dbReference type="PROSITE" id="PS50846">
    <property type="entry name" value="HMA_2"/>
    <property type="match status" value="1"/>
</dbReference>
<dbReference type="EMBL" id="SRRP01000001">
    <property type="protein sequence ID" value="TGN92124.1"/>
    <property type="molecule type" value="Genomic_DNA"/>
</dbReference>
<reference evidence="3 4" key="1">
    <citation type="submission" date="2019-04" db="EMBL/GenBank/DDBJ databases">
        <title>Genome sequencing of Streptococcus rubneri DSM 26920(T).</title>
        <authorList>
            <person name="Kook J.-K."/>
            <person name="Park S.-N."/>
            <person name="Lim Y.K."/>
        </authorList>
    </citation>
    <scope>NUCLEOTIDE SEQUENCE [LARGE SCALE GENOMIC DNA]</scope>
    <source>
        <strain evidence="3 4">DSM 26920</strain>
    </source>
</reference>
<sequence>MSKTYEITGMKCQGCANAVTEKLSSVKGVEEVSVDLEKNQVTIEGKPWKWALTRALKGSKYELGKQVNH</sequence>
<dbReference type="Pfam" id="PF00403">
    <property type="entry name" value="HMA"/>
    <property type="match status" value="1"/>
</dbReference>
<evidence type="ECO:0000313" key="4">
    <source>
        <dbReference type="Proteomes" id="UP000297986"/>
    </source>
</evidence>
<dbReference type="Proteomes" id="UP000297986">
    <property type="component" value="Unassembled WGS sequence"/>
</dbReference>